<dbReference type="InterPro" id="IPR001296">
    <property type="entry name" value="Glyco_trans_1"/>
</dbReference>
<dbReference type="EMBL" id="FNBH01000001">
    <property type="protein sequence ID" value="SDE87677.1"/>
    <property type="molecule type" value="Genomic_DNA"/>
</dbReference>
<dbReference type="Pfam" id="PF13439">
    <property type="entry name" value="Glyco_transf_4"/>
    <property type="match status" value="1"/>
</dbReference>
<sequence>MKIAVLLTRIDQTGMSINTIDLCVSLSKLGHSVDLLVGDYNNSSKKLFFQKDLLKTSEVNVINIKFSHRSELLSKFFKVLGVLKIILFLIFKNYDVIHVESPYLSFIPWLIRKKFVSTMHVPDLENIFAYKNATRVIAISKETKEYCVDKFGYKENQIDLVYHGVNERFYQPISANEEKTMKQNYGISQNDILIGLVASIERRKGQDILINAIENLNQEIRRKVKLVLLGSYKSGSNGWLENLINSSSISNQIIWEQYQDPKPFYNIIDIFVLPSRLEGFPLVSLEAMLSGCLVIRSNTEGSHEQIIDGLNGFLFENENSTELTKILSYILENESLLVNMRNFSKTYAFKNFTQAVMAKNTLKVYEKLKNIKL</sequence>
<dbReference type="Proteomes" id="UP000199203">
    <property type="component" value="Unassembled WGS sequence"/>
</dbReference>
<organism evidence="3 4">
    <name type="scientific">Epilithonimonas hungarica</name>
    <dbReference type="NCBI Taxonomy" id="454006"/>
    <lineage>
        <taxon>Bacteria</taxon>
        <taxon>Pseudomonadati</taxon>
        <taxon>Bacteroidota</taxon>
        <taxon>Flavobacteriia</taxon>
        <taxon>Flavobacteriales</taxon>
        <taxon>Weeksellaceae</taxon>
        <taxon>Chryseobacterium group</taxon>
        <taxon>Epilithonimonas</taxon>
    </lineage>
</organism>
<dbReference type="OrthoDB" id="9790710at2"/>
<dbReference type="PANTHER" id="PTHR12526:SF634">
    <property type="entry name" value="BLL3361 PROTEIN"/>
    <property type="match status" value="1"/>
</dbReference>
<dbReference type="PANTHER" id="PTHR12526">
    <property type="entry name" value="GLYCOSYLTRANSFERASE"/>
    <property type="match status" value="1"/>
</dbReference>
<feature type="domain" description="Glycosyltransferase subfamily 4-like N-terminal" evidence="2">
    <location>
        <begin position="14"/>
        <end position="167"/>
    </location>
</feature>
<evidence type="ECO:0000313" key="3">
    <source>
        <dbReference type="EMBL" id="SDE87677.1"/>
    </source>
</evidence>
<evidence type="ECO:0000313" key="4">
    <source>
        <dbReference type="Proteomes" id="UP000199203"/>
    </source>
</evidence>
<keyword evidence="4" id="KW-1185">Reference proteome</keyword>
<dbReference type="STRING" id="454006.SAMN05421825_0473"/>
<dbReference type="RefSeq" id="WP_089871033.1">
    <property type="nucleotide sequence ID" value="NZ_FNBH01000001.1"/>
</dbReference>
<name>A0A1G7GHR9_9FLAO</name>
<evidence type="ECO:0000259" key="1">
    <source>
        <dbReference type="Pfam" id="PF00534"/>
    </source>
</evidence>
<keyword evidence="3" id="KW-0808">Transferase</keyword>
<gene>
    <name evidence="3" type="ORF">SAMN05421825_0473</name>
</gene>
<proteinExistence type="predicted"/>
<dbReference type="InterPro" id="IPR028098">
    <property type="entry name" value="Glyco_trans_4-like_N"/>
</dbReference>
<dbReference type="Gene3D" id="3.40.50.2000">
    <property type="entry name" value="Glycogen Phosphorylase B"/>
    <property type="match status" value="2"/>
</dbReference>
<feature type="domain" description="Glycosyl transferase family 1" evidence="1">
    <location>
        <begin position="179"/>
        <end position="344"/>
    </location>
</feature>
<dbReference type="AlphaFoldDB" id="A0A1G7GHR9"/>
<dbReference type="Pfam" id="PF00534">
    <property type="entry name" value="Glycos_transf_1"/>
    <property type="match status" value="1"/>
</dbReference>
<dbReference type="GO" id="GO:0016757">
    <property type="term" value="F:glycosyltransferase activity"/>
    <property type="evidence" value="ECO:0007669"/>
    <property type="project" value="InterPro"/>
</dbReference>
<dbReference type="CDD" id="cd03801">
    <property type="entry name" value="GT4_PimA-like"/>
    <property type="match status" value="1"/>
</dbReference>
<accession>A0A1G7GHR9</accession>
<reference evidence="4" key="1">
    <citation type="submission" date="2016-10" db="EMBL/GenBank/DDBJ databases">
        <authorList>
            <person name="Varghese N."/>
            <person name="Submissions S."/>
        </authorList>
    </citation>
    <scope>NUCLEOTIDE SEQUENCE [LARGE SCALE GENOMIC DNA]</scope>
    <source>
        <strain evidence="4">DSM 19684</strain>
    </source>
</reference>
<dbReference type="SUPFAM" id="SSF53756">
    <property type="entry name" value="UDP-Glycosyltransferase/glycogen phosphorylase"/>
    <property type="match status" value="1"/>
</dbReference>
<protein>
    <submittedName>
        <fullName evidence="3">Glycosyltransferase involved in cell wall bisynthesis</fullName>
    </submittedName>
</protein>
<evidence type="ECO:0000259" key="2">
    <source>
        <dbReference type="Pfam" id="PF13439"/>
    </source>
</evidence>